<evidence type="ECO:0000256" key="4">
    <source>
        <dbReference type="ARBA" id="ARBA00044955"/>
    </source>
</evidence>
<dbReference type="Proteomes" id="UP001446871">
    <property type="component" value="Unassembled WGS sequence"/>
</dbReference>
<feature type="domain" description="LysM" evidence="7">
    <location>
        <begin position="137"/>
        <end position="183"/>
    </location>
</feature>
<gene>
    <name evidence="8" type="ORF">PG996_002788</name>
</gene>
<protein>
    <recommendedName>
        <fullName evidence="7">LysM domain-containing protein</fullName>
    </recommendedName>
</protein>
<evidence type="ECO:0000256" key="6">
    <source>
        <dbReference type="SAM" id="SignalP"/>
    </source>
</evidence>
<feature type="signal peptide" evidence="6">
    <location>
        <begin position="1"/>
        <end position="20"/>
    </location>
</feature>
<keyword evidence="9" id="KW-1185">Reference proteome</keyword>
<comment type="caution">
    <text evidence="8">The sequence shown here is derived from an EMBL/GenBank/DDBJ whole genome shotgun (WGS) entry which is preliminary data.</text>
</comment>
<feature type="compositionally biased region" description="Pro residues" evidence="5">
    <location>
        <begin position="203"/>
        <end position="212"/>
    </location>
</feature>
<evidence type="ECO:0000313" key="9">
    <source>
        <dbReference type="Proteomes" id="UP001446871"/>
    </source>
</evidence>
<feature type="region of interest" description="Disordered" evidence="5">
    <location>
        <begin position="100"/>
        <end position="126"/>
    </location>
</feature>
<evidence type="ECO:0000313" key="8">
    <source>
        <dbReference type="EMBL" id="KAK8084007.1"/>
    </source>
</evidence>
<dbReference type="EMBL" id="JAQQWM010000001">
    <property type="protein sequence ID" value="KAK8084007.1"/>
    <property type="molecule type" value="Genomic_DNA"/>
</dbReference>
<proteinExistence type="inferred from homology"/>
<evidence type="ECO:0000256" key="3">
    <source>
        <dbReference type="ARBA" id="ARBA00023026"/>
    </source>
</evidence>
<dbReference type="InterPro" id="IPR036779">
    <property type="entry name" value="LysM_dom_sf"/>
</dbReference>
<evidence type="ECO:0000256" key="2">
    <source>
        <dbReference type="ARBA" id="ARBA00022729"/>
    </source>
</evidence>
<keyword evidence="2 6" id="KW-0732">Signal</keyword>
<dbReference type="Pfam" id="PF01476">
    <property type="entry name" value="LysM"/>
    <property type="match status" value="4"/>
</dbReference>
<dbReference type="PROSITE" id="PS51782">
    <property type="entry name" value="LYSM"/>
    <property type="match status" value="4"/>
</dbReference>
<evidence type="ECO:0000256" key="1">
    <source>
        <dbReference type="ARBA" id="ARBA00022669"/>
    </source>
</evidence>
<dbReference type="PANTHER" id="PTHR34997">
    <property type="entry name" value="AM15"/>
    <property type="match status" value="1"/>
</dbReference>
<sequence>MMNRITALLFLAIGPQLIASRVIHAHQAVVVQCDFETSANNGDSCSSFEAAWGLTPDAFAAINPGVSCPGDLVAGQNYCVIGTVTSGPLVTTTTTARAPTVTTAQPTRTTSVPATTTTAPSSAHEPTQSGLAANCNNFHLVGSGDSCSVIESRYGIGAADFASWNPFIDSTCSNLWLGYWVCVGVPGAATSAKPVPTTTAPSIPAPSSPSPQMPDITRSCNKFHQVQSGDSCWSIEQAAGISSTQFLAWNHAVDAACDNIWLGYYVCVGVSSGSPTEKPTTTTTKPATSPPATPTGTGPSPQMPNTASGCQKYRQVQSGDGCWSIDQANGITMAQFLAWNPAVDAACSNLWLGYYVCVG</sequence>
<evidence type="ECO:0000259" key="7">
    <source>
        <dbReference type="PROSITE" id="PS51782"/>
    </source>
</evidence>
<name>A0ABR1WLU5_9PEZI</name>
<keyword evidence="3" id="KW-0843">Virulence</keyword>
<keyword evidence="1" id="KW-0147">Chitin-binding</keyword>
<dbReference type="SUPFAM" id="SSF54106">
    <property type="entry name" value="LysM domain"/>
    <property type="match status" value="3"/>
</dbReference>
<feature type="domain" description="LysM" evidence="7">
    <location>
        <begin position="222"/>
        <end position="268"/>
    </location>
</feature>
<dbReference type="SMART" id="SM00257">
    <property type="entry name" value="LysM"/>
    <property type="match status" value="4"/>
</dbReference>
<feature type="domain" description="LysM" evidence="7">
    <location>
        <begin position="35"/>
        <end position="80"/>
    </location>
</feature>
<dbReference type="Gene3D" id="3.10.350.10">
    <property type="entry name" value="LysM domain"/>
    <property type="match status" value="4"/>
</dbReference>
<feature type="compositionally biased region" description="Low complexity" evidence="5">
    <location>
        <begin position="274"/>
        <end position="287"/>
    </location>
</feature>
<feature type="region of interest" description="Disordered" evidence="5">
    <location>
        <begin position="193"/>
        <end position="214"/>
    </location>
</feature>
<dbReference type="CDD" id="cd00118">
    <property type="entry name" value="LysM"/>
    <property type="match status" value="4"/>
</dbReference>
<reference evidence="8 9" key="1">
    <citation type="submission" date="2023-01" db="EMBL/GenBank/DDBJ databases">
        <title>Analysis of 21 Apiospora genomes using comparative genomics revels a genus with tremendous synthesis potential of carbohydrate active enzymes and secondary metabolites.</title>
        <authorList>
            <person name="Sorensen T."/>
        </authorList>
    </citation>
    <scope>NUCLEOTIDE SEQUENCE [LARGE SCALE GENOMIC DNA]</scope>
    <source>
        <strain evidence="8 9">CBS 83171</strain>
    </source>
</reference>
<feature type="region of interest" description="Disordered" evidence="5">
    <location>
        <begin position="274"/>
        <end position="309"/>
    </location>
</feature>
<dbReference type="InterPro" id="IPR018392">
    <property type="entry name" value="LysM"/>
</dbReference>
<evidence type="ECO:0000256" key="5">
    <source>
        <dbReference type="SAM" id="MobiDB-lite"/>
    </source>
</evidence>
<comment type="similarity">
    <text evidence="4">Belongs to the secreted LysM effector family.</text>
</comment>
<organism evidence="8 9">
    <name type="scientific">Apiospora saccharicola</name>
    <dbReference type="NCBI Taxonomy" id="335842"/>
    <lineage>
        <taxon>Eukaryota</taxon>
        <taxon>Fungi</taxon>
        <taxon>Dikarya</taxon>
        <taxon>Ascomycota</taxon>
        <taxon>Pezizomycotina</taxon>
        <taxon>Sordariomycetes</taxon>
        <taxon>Xylariomycetidae</taxon>
        <taxon>Amphisphaeriales</taxon>
        <taxon>Apiosporaceae</taxon>
        <taxon>Apiospora</taxon>
    </lineage>
</organism>
<accession>A0ABR1WLU5</accession>
<dbReference type="PANTHER" id="PTHR34997:SF2">
    <property type="entry name" value="LYSM DOMAIN-CONTAINING PROTEIN-RELATED"/>
    <property type="match status" value="1"/>
</dbReference>
<feature type="chain" id="PRO_5046459628" description="LysM domain-containing protein" evidence="6">
    <location>
        <begin position="21"/>
        <end position="359"/>
    </location>
</feature>
<feature type="domain" description="LysM" evidence="7">
    <location>
        <begin position="312"/>
        <end position="358"/>
    </location>
</feature>
<dbReference type="InterPro" id="IPR052210">
    <property type="entry name" value="LysM1-like"/>
</dbReference>
<feature type="compositionally biased region" description="Low complexity" evidence="5">
    <location>
        <begin position="100"/>
        <end position="123"/>
    </location>
</feature>